<dbReference type="GO" id="GO:0003700">
    <property type="term" value="F:DNA-binding transcription factor activity"/>
    <property type="evidence" value="ECO:0007669"/>
    <property type="project" value="InterPro"/>
</dbReference>
<organism evidence="3 4">
    <name type="scientific">Litorimonas cladophorae</name>
    <dbReference type="NCBI Taxonomy" id="1220491"/>
    <lineage>
        <taxon>Bacteria</taxon>
        <taxon>Pseudomonadati</taxon>
        <taxon>Pseudomonadota</taxon>
        <taxon>Alphaproteobacteria</taxon>
        <taxon>Maricaulales</taxon>
        <taxon>Robiginitomaculaceae</taxon>
    </lineage>
</organism>
<sequence>MDVTATLLKTLGHPDRLRILALLSQGELTVSELVDILGLSQPRVTQYIKSLEQAGVVERMREGSWVFARLKRGHDHSTAIVGATLAALPAHHEVLSADSERLIKVRADRSRQAEAFFTSVANDQGQLGHEYLPQADIEAALLDLLPARTFERMVDLGTGTGRMLKLFAPHIRSGIGVDDSVEMLRVARHILSDDAFTHVSVQQADLHDAPLKDGSADLVTLHQVLHFLEDPSRAVQEAARLLSAKGHILITDFASHELENYREDYAHRRLGFTQEDMAQFLADAGFDLVTTRTLPAANTATPDVKVWHAIPSSSAFLATG</sequence>
<name>A0A918KB47_9PROT</name>
<protein>
    <submittedName>
        <fullName evidence="3">ArsR family transcriptional regulator</fullName>
    </submittedName>
</protein>
<reference evidence="3 4" key="1">
    <citation type="journal article" date="2014" name="Int. J. Syst. Evol. Microbiol.">
        <title>Complete genome sequence of Corynebacterium casei LMG S-19264T (=DSM 44701T), isolated from a smear-ripened cheese.</title>
        <authorList>
            <consortium name="US DOE Joint Genome Institute (JGI-PGF)"/>
            <person name="Walter F."/>
            <person name="Albersmeier A."/>
            <person name="Kalinowski J."/>
            <person name="Ruckert C."/>
        </authorList>
    </citation>
    <scope>NUCLEOTIDE SEQUENCE [LARGE SCALE GENOMIC DNA]</scope>
    <source>
        <strain evidence="3 4">KCTC 23968</strain>
    </source>
</reference>
<dbReference type="CDD" id="cd00090">
    <property type="entry name" value="HTH_ARSR"/>
    <property type="match status" value="1"/>
</dbReference>
<dbReference type="NCBIfam" id="NF033788">
    <property type="entry name" value="HTH_metalloreg"/>
    <property type="match status" value="1"/>
</dbReference>
<feature type="domain" description="HTH arsR-type" evidence="2">
    <location>
        <begin position="1"/>
        <end position="92"/>
    </location>
</feature>
<evidence type="ECO:0000313" key="4">
    <source>
        <dbReference type="Proteomes" id="UP000600865"/>
    </source>
</evidence>
<dbReference type="Pfam" id="PF08241">
    <property type="entry name" value="Methyltransf_11"/>
    <property type="match status" value="1"/>
</dbReference>
<evidence type="ECO:0000259" key="2">
    <source>
        <dbReference type="PROSITE" id="PS50987"/>
    </source>
</evidence>
<dbReference type="InterPro" id="IPR011991">
    <property type="entry name" value="ArsR-like_HTH"/>
</dbReference>
<keyword evidence="1" id="KW-0808">Transferase</keyword>
<dbReference type="PANTHER" id="PTHR43861">
    <property type="entry name" value="TRANS-ACONITATE 2-METHYLTRANSFERASE-RELATED"/>
    <property type="match status" value="1"/>
</dbReference>
<keyword evidence="4" id="KW-1185">Reference proteome</keyword>
<dbReference type="Pfam" id="PF01022">
    <property type="entry name" value="HTH_5"/>
    <property type="match status" value="1"/>
</dbReference>
<dbReference type="Gene3D" id="3.40.50.150">
    <property type="entry name" value="Vaccinia Virus protein VP39"/>
    <property type="match status" value="1"/>
</dbReference>
<comment type="caution">
    <text evidence="3">The sequence shown here is derived from an EMBL/GenBank/DDBJ whole genome shotgun (WGS) entry which is preliminary data.</text>
</comment>
<dbReference type="InterPro" id="IPR036390">
    <property type="entry name" value="WH_DNA-bd_sf"/>
</dbReference>
<evidence type="ECO:0000256" key="1">
    <source>
        <dbReference type="ARBA" id="ARBA00022679"/>
    </source>
</evidence>
<dbReference type="SUPFAM" id="SSF46785">
    <property type="entry name" value="Winged helix' DNA-binding domain"/>
    <property type="match status" value="1"/>
</dbReference>
<accession>A0A918KB47</accession>
<dbReference type="GO" id="GO:0008757">
    <property type="term" value="F:S-adenosylmethionine-dependent methyltransferase activity"/>
    <property type="evidence" value="ECO:0007669"/>
    <property type="project" value="InterPro"/>
</dbReference>
<dbReference type="Proteomes" id="UP000600865">
    <property type="component" value="Unassembled WGS sequence"/>
</dbReference>
<dbReference type="RefSeq" id="WP_189580329.1">
    <property type="nucleotide sequence ID" value="NZ_BMYV01000001.1"/>
</dbReference>
<dbReference type="InterPro" id="IPR001845">
    <property type="entry name" value="HTH_ArsR_DNA-bd_dom"/>
</dbReference>
<evidence type="ECO:0000313" key="3">
    <source>
        <dbReference type="EMBL" id="GGX57253.1"/>
    </source>
</evidence>
<dbReference type="EMBL" id="BMYV01000001">
    <property type="protein sequence ID" value="GGX57253.1"/>
    <property type="molecule type" value="Genomic_DNA"/>
</dbReference>
<dbReference type="PROSITE" id="PS50987">
    <property type="entry name" value="HTH_ARSR_2"/>
    <property type="match status" value="1"/>
</dbReference>
<dbReference type="CDD" id="cd02440">
    <property type="entry name" value="AdoMet_MTases"/>
    <property type="match status" value="1"/>
</dbReference>
<dbReference type="PANTHER" id="PTHR43861:SF3">
    <property type="entry name" value="PUTATIVE (AFU_ORTHOLOGUE AFUA_2G14390)-RELATED"/>
    <property type="match status" value="1"/>
</dbReference>
<dbReference type="InterPro" id="IPR029063">
    <property type="entry name" value="SAM-dependent_MTases_sf"/>
</dbReference>
<proteinExistence type="predicted"/>
<gene>
    <name evidence="3" type="ORF">GCM10011309_02750</name>
</gene>
<dbReference type="PRINTS" id="PR00778">
    <property type="entry name" value="HTHARSR"/>
</dbReference>
<dbReference type="Gene3D" id="1.10.10.10">
    <property type="entry name" value="Winged helix-like DNA-binding domain superfamily/Winged helix DNA-binding domain"/>
    <property type="match status" value="1"/>
</dbReference>
<dbReference type="SMART" id="SM00418">
    <property type="entry name" value="HTH_ARSR"/>
    <property type="match status" value="1"/>
</dbReference>
<dbReference type="InterPro" id="IPR036388">
    <property type="entry name" value="WH-like_DNA-bd_sf"/>
</dbReference>
<dbReference type="InterPro" id="IPR013216">
    <property type="entry name" value="Methyltransf_11"/>
</dbReference>
<dbReference type="SUPFAM" id="SSF53335">
    <property type="entry name" value="S-adenosyl-L-methionine-dependent methyltransferases"/>
    <property type="match status" value="1"/>
</dbReference>
<dbReference type="AlphaFoldDB" id="A0A918KB47"/>